<organism evidence="2">
    <name type="scientific">Brugia malayi</name>
    <name type="common">Filarial nematode worm</name>
    <dbReference type="NCBI Taxonomy" id="6279"/>
    <lineage>
        <taxon>Eukaryota</taxon>
        <taxon>Metazoa</taxon>
        <taxon>Ecdysozoa</taxon>
        <taxon>Nematoda</taxon>
        <taxon>Chromadorea</taxon>
        <taxon>Rhabditida</taxon>
        <taxon>Spirurina</taxon>
        <taxon>Spiruromorpha</taxon>
        <taxon>Filarioidea</taxon>
        <taxon>Onchocercidae</taxon>
        <taxon>Brugia</taxon>
    </lineage>
</organism>
<proteinExistence type="predicted"/>
<evidence type="ECO:0000313" key="3">
    <source>
        <dbReference type="WormBase" id="Bm8474"/>
    </source>
</evidence>
<protein>
    <submittedName>
        <fullName evidence="2">Bm8474</fullName>
    </submittedName>
</protein>
<evidence type="ECO:0000313" key="2">
    <source>
        <dbReference type="EMBL" id="CDQ06717.1"/>
    </source>
</evidence>
<evidence type="ECO:0000256" key="1">
    <source>
        <dbReference type="SAM" id="MobiDB-lite"/>
    </source>
</evidence>
<feature type="region of interest" description="Disordered" evidence="1">
    <location>
        <begin position="1"/>
        <end position="45"/>
    </location>
</feature>
<feature type="compositionally biased region" description="Acidic residues" evidence="1">
    <location>
        <begin position="10"/>
        <end position="20"/>
    </location>
</feature>
<reference evidence="2" key="1">
    <citation type="journal article" date="2007" name="Science">
        <title>Draft genome of the filarial nematode parasite Brugia malayi.</title>
        <authorList>
            <person name="Ghedin E."/>
            <person name="Wang S."/>
            <person name="Spiro D."/>
            <person name="Caler E."/>
            <person name="Zhao Q."/>
            <person name="Crabtree J."/>
            <person name="Allen J.E."/>
            <person name="Delcher A.L."/>
            <person name="Guiliano D.B."/>
            <person name="Miranda-Saavedra D."/>
            <person name="Angiuoli S.V."/>
            <person name="Creasy T."/>
            <person name="Amedeo P."/>
            <person name="Haas B."/>
            <person name="El-Sayed N.M."/>
            <person name="Wortman J.R."/>
            <person name="Feldblyum T."/>
            <person name="Tallon L."/>
            <person name="Schatz M."/>
            <person name="Shumway M."/>
            <person name="Koo H."/>
            <person name="Salzberg S.L."/>
            <person name="Schobel S."/>
            <person name="Pertea M."/>
            <person name="Pop M."/>
            <person name="White O."/>
            <person name="Barton G.J."/>
            <person name="Carlow C.K."/>
            <person name="Crawford M.J."/>
            <person name="Daub J."/>
            <person name="Dimmic M.W."/>
            <person name="Estes C.F."/>
            <person name="Foster J.M."/>
            <person name="Ganatra M."/>
            <person name="Gregory W.F."/>
            <person name="Johnson N.M."/>
            <person name="Jin J."/>
            <person name="Komuniecki R."/>
            <person name="Korf I."/>
            <person name="Kumar S."/>
            <person name="Laney S."/>
            <person name="Li B.W."/>
            <person name="Li W."/>
            <person name="Lindblom T.H."/>
            <person name="Lustigman S."/>
            <person name="Ma D."/>
            <person name="Maina C.V."/>
            <person name="Martin D.M."/>
            <person name="McCarter J.P."/>
            <person name="McReynolds L."/>
            <person name="Mitreva M."/>
            <person name="Nutman T.B."/>
            <person name="Parkinson J."/>
            <person name="Peregrin-Alvarez J.M."/>
            <person name="Poole C."/>
            <person name="Ren Q."/>
            <person name="Saunders L."/>
            <person name="Sluder A.E."/>
            <person name="Smith K."/>
            <person name="Stanke M."/>
            <person name="Unnasch T.R."/>
            <person name="Ware J."/>
            <person name="Wei A.D."/>
            <person name="Weil G."/>
            <person name="Williams D.J."/>
            <person name="Zhang Y."/>
            <person name="Williams S.A."/>
            <person name="Fraser-Liggett C."/>
            <person name="Slatko B."/>
            <person name="Blaxter M.L."/>
            <person name="Scott A.L."/>
        </authorList>
    </citation>
    <scope>NUCLEOTIDE SEQUENCE</scope>
    <source>
        <strain evidence="2">FR3</strain>
    </source>
</reference>
<dbReference type="EMBL" id="LN856334">
    <property type="protein sequence ID" value="CDQ06717.1"/>
    <property type="molecule type" value="Genomic_DNA"/>
</dbReference>
<accession>A0A0J9YC17</accession>
<sequence>MKRKKLLKVEEEEEKAEEEVGAIGKGGDNRKQIPKTSLALNSLNG</sequence>
<name>A0A0J9YC17_BRUMA</name>
<dbReference type="WormBase" id="Bm8474">
    <property type="protein sequence ID" value="BM40773"/>
    <property type="gene ID" value="WBGene00228735"/>
</dbReference>
<gene>
    <name evidence="2 3" type="ORF">Bm8474</name>
    <name evidence="2" type="ORF">BM_Bm8474</name>
</gene>
<reference evidence="2" key="2">
    <citation type="submission" date="2012-12" db="EMBL/GenBank/DDBJ databases">
        <authorList>
            <person name="Gao Y.W."/>
            <person name="Fan S.T."/>
            <person name="Sun H.T."/>
            <person name="Wang Z."/>
            <person name="Gao X.L."/>
            <person name="Li Y.G."/>
            <person name="Wang T.C."/>
            <person name="Zhang K."/>
            <person name="Xu W.W."/>
            <person name="Yu Z.J."/>
            <person name="Xia X.Z."/>
        </authorList>
    </citation>
    <scope>NUCLEOTIDE SEQUENCE</scope>
    <source>
        <strain evidence="2">FR3</strain>
    </source>
</reference>
<feature type="compositionally biased region" description="Polar residues" evidence="1">
    <location>
        <begin position="34"/>
        <end position="45"/>
    </location>
</feature>
<dbReference type="AlphaFoldDB" id="A0A0J9YC17"/>